<dbReference type="EMBL" id="JAGGKX010000009">
    <property type="protein sequence ID" value="MBP1969981.1"/>
    <property type="molecule type" value="Genomic_DNA"/>
</dbReference>
<name>A0ABS4II30_9BACI</name>
<keyword evidence="1" id="KW-0472">Membrane</keyword>
<feature type="transmembrane region" description="Helical" evidence="1">
    <location>
        <begin position="141"/>
        <end position="167"/>
    </location>
</feature>
<feature type="transmembrane region" description="Helical" evidence="1">
    <location>
        <begin position="173"/>
        <end position="191"/>
    </location>
</feature>
<comment type="caution">
    <text evidence="2">The sequence shown here is derived from an EMBL/GenBank/DDBJ whole genome shotgun (WGS) entry which is preliminary data.</text>
</comment>
<evidence type="ECO:0000313" key="3">
    <source>
        <dbReference type="Proteomes" id="UP001519345"/>
    </source>
</evidence>
<evidence type="ECO:0000256" key="1">
    <source>
        <dbReference type="SAM" id="Phobius"/>
    </source>
</evidence>
<accession>A0ABS4II30</accession>
<keyword evidence="3" id="KW-1185">Reference proteome</keyword>
<keyword evidence="1" id="KW-0812">Transmembrane</keyword>
<feature type="transmembrane region" description="Helical" evidence="1">
    <location>
        <begin position="76"/>
        <end position="96"/>
    </location>
</feature>
<gene>
    <name evidence="2" type="ORF">J2Z83_002089</name>
</gene>
<evidence type="ECO:0000313" key="2">
    <source>
        <dbReference type="EMBL" id="MBP1969981.1"/>
    </source>
</evidence>
<sequence>MMKTVCIGFLVLLSFAVSVFLLFSNIAIETSYGATEVILFSVPFAMCVVNSNLIIIPKLISFQSSYTRYKKGIESIFLSVTIILFILHLGLILLVTGIEVNLLYLIPVSVGIVLITTANTLPRFQLDPNKTKEYTKNSNQLWNIVIRPISLPLFIGGLIMLLCVFLPSNLMMTGFFLVLLCTLIVSFYMSYRANQSY</sequence>
<dbReference type="Proteomes" id="UP001519345">
    <property type="component" value="Unassembled WGS sequence"/>
</dbReference>
<reference evidence="2 3" key="1">
    <citation type="submission" date="2021-03" db="EMBL/GenBank/DDBJ databases">
        <title>Genomic Encyclopedia of Type Strains, Phase IV (KMG-IV): sequencing the most valuable type-strain genomes for metagenomic binning, comparative biology and taxonomic classification.</title>
        <authorList>
            <person name="Goeker M."/>
        </authorList>
    </citation>
    <scope>NUCLEOTIDE SEQUENCE [LARGE SCALE GENOMIC DNA]</scope>
    <source>
        <strain evidence="2 3">DSM 25609</strain>
    </source>
</reference>
<feature type="transmembrane region" description="Helical" evidence="1">
    <location>
        <begin position="102"/>
        <end position="121"/>
    </location>
</feature>
<proteinExistence type="predicted"/>
<feature type="transmembrane region" description="Helical" evidence="1">
    <location>
        <begin position="37"/>
        <end position="56"/>
    </location>
</feature>
<protein>
    <submittedName>
        <fullName evidence="2">Small neutral amino acid transporter SnatA (MarC family)</fullName>
    </submittedName>
</protein>
<dbReference type="RefSeq" id="WP_209463140.1">
    <property type="nucleotide sequence ID" value="NZ_CP110224.1"/>
</dbReference>
<organism evidence="2 3">
    <name type="scientific">Virgibacillus natechei</name>
    <dbReference type="NCBI Taxonomy" id="1216297"/>
    <lineage>
        <taxon>Bacteria</taxon>
        <taxon>Bacillati</taxon>
        <taxon>Bacillota</taxon>
        <taxon>Bacilli</taxon>
        <taxon>Bacillales</taxon>
        <taxon>Bacillaceae</taxon>
        <taxon>Virgibacillus</taxon>
    </lineage>
</organism>
<keyword evidence="1" id="KW-1133">Transmembrane helix</keyword>